<feature type="compositionally biased region" description="Basic and acidic residues" evidence="1">
    <location>
        <begin position="84"/>
        <end position="97"/>
    </location>
</feature>
<feature type="region of interest" description="Disordered" evidence="1">
    <location>
        <begin position="1"/>
        <end position="21"/>
    </location>
</feature>
<feature type="region of interest" description="Disordered" evidence="1">
    <location>
        <begin position="33"/>
        <end position="128"/>
    </location>
</feature>
<keyword evidence="2" id="KW-0689">Ribosomal protein</keyword>
<sequence length="128" mass="13680">GSRQTGRHRPCPAQEGPQARQGLCRSVFNFFPPRAGAGREGAAVCLPRPAQPQARLPGSVDPAHQRRDPGARDDLFPLHGRHQSGGDRDRPQGDGDHRFRRPHGLRFAGGEGQGRRSGSAGRGPATGL</sequence>
<evidence type="ECO:0000313" key="2">
    <source>
        <dbReference type="EMBL" id="CAA9240243.1"/>
    </source>
</evidence>
<protein>
    <submittedName>
        <fullName evidence="2">LSU ribosomal protein L20p</fullName>
    </submittedName>
</protein>
<feature type="compositionally biased region" description="Low complexity" evidence="1">
    <location>
        <begin position="34"/>
        <end position="43"/>
    </location>
</feature>
<evidence type="ECO:0000256" key="1">
    <source>
        <dbReference type="SAM" id="MobiDB-lite"/>
    </source>
</evidence>
<keyword evidence="2" id="KW-0687">Ribonucleoprotein</keyword>
<reference evidence="2" key="1">
    <citation type="submission" date="2020-02" db="EMBL/GenBank/DDBJ databases">
        <authorList>
            <person name="Meier V. D."/>
        </authorList>
    </citation>
    <scope>NUCLEOTIDE SEQUENCE</scope>
    <source>
        <strain evidence="2">AVDCRST_MAG08</strain>
    </source>
</reference>
<feature type="non-terminal residue" evidence="2">
    <location>
        <position position="1"/>
    </location>
</feature>
<dbReference type="GO" id="GO:0005840">
    <property type="term" value="C:ribosome"/>
    <property type="evidence" value="ECO:0007669"/>
    <property type="project" value="UniProtKB-KW"/>
</dbReference>
<dbReference type="AlphaFoldDB" id="A0A6J4I284"/>
<feature type="compositionally biased region" description="Basic and acidic residues" evidence="1">
    <location>
        <begin position="63"/>
        <end position="76"/>
    </location>
</feature>
<organism evidence="2">
    <name type="scientific">uncultured Acetobacteraceae bacterium</name>
    <dbReference type="NCBI Taxonomy" id="169975"/>
    <lineage>
        <taxon>Bacteria</taxon>
        <taxon>Pseudomonadati</taxon>
        <taxon>Pseudomonadota</taxon>
        <taxon>Alphaproteobacteria</taxon>
        <taxon>Acetobacterales</taxon>
        <taxon>Acetobacteraceae</taxon>
        <taxon>environmental samples</taxon>
    </lineage>
</organism>
<proteinExistence type="predicted"/>
<name>A0A6J4I284_9PROT</name>
<feature type="compositionally biased region" description="Basic residues" evidence="1">
    <location>
        <begin position="1"/>
        <end position="10"/>
    </location>
</feature>
<gene>
    <name evidence="2" type="ORF">AVDCRST_MAG08-1585</name>
</gene>
<accession>A0A6J4I284</accession>
<feature type="non-terminal residue" evidence="2">
    <location>
        <position position="128"/>
    </location>
</feature>
<dbReference type="EMBL" id="CADCTG010000138">
    <property type="protein sequence ID" value="CAA9240243.1"/>
    <property type="molecule type" value="Genomic_DNA"/>
</dbReference>